<feature type="non-terminal residue" evidence="2">
    <location>
        <position position="1"/>
    </location>
</feature>
<comment type="caution">
    <text evidence="2">The sequence shown here is derived from an EMBL/GenBank/DDBJ whole genome shotgun (WGS) entry which is preliminary data.</text>
</comment>
<feature type="compositionally biased region" description="Polar residues" evidence="1">
    <location>
        <begin position="1"/>
        <end position="12"/>
    </location>
</feature>
<reference evidence="2" key="1">
    <citation type="journal article" date="2014" name="Front. Microbiol.">
        <title>High frequency of phylogenetically diverse reductive dehalogenase-homologous genes in deep subseafloor sedimentary metagenomes.</title>
        <authorList>
            <person name="Kawai M."/>
            <person name="Futagami T."/>
            <person name="Toyoda A."/>
            <person name="Takaki Y."/>
            <person name="Nishi S."/>
            <person name="Hori S."/>
            <person name="Arai W."/>
            <person name="Tsubouchi T."/>
            <person name="Morono Y."/>
            <person name="Uchiyama I."/>
            <person name="Ito T."/>
            <person name="Fujiyama A."/>
            <person name="Inagaki F."/>
            <person name="Takami H."/>
        </authorList>
    </citation>
    <scope>NUCLEOTIDE SEQUENCE</scope>
    <source>
        <strain evidence="2">Expedition CK06-06</strain>
    </source>
</reference>
<evidence type="ECO:0000313" key="2">
    <source>
        <dbReference type="EMBL" id="GAJ19086.1"/>
    </source>
</evidence>
<gene>
    <name evidence="2" type="ORF">S12H4_58392</name>
</gene>
<protein>
    <submittedName>
        <fullName evidence="2">Uncharacterized protein</fullName>
    </submittedName>
</protein>
<evidence type="ECO:0000256" key="1">
    <source>
        <dbReference type="SAM" id="MobiDB-lite"/>
    </source>
</evidence>
<accession>X1VQP3</accession>
<name>X1VQP3_9ZZZZ</name>
<feature type="region of interest" description="Disordered" evidence="1">
    <location>
        <begin position="1"/>
        <end position="57"/>
    </location>
</feature>
<proteinExistence type="predicted"/>
<dbReference type="AlphaFoldDB" id="X1VQP3"/>
<organism evidence="2">
    <name type="scientific">marine sediment metagenome</name>
    <dbReference type="NCBI Taxonomy" id="412755"/>
    <lineage>
        <taxon>unclassified sequences</taxon>
        <taxon>metagenomes</taxon>
        <taxon>ecological metagenomes</taxon>
    </lineage>
</organism>
<sequence length="57" mass="5982">ALDNSSDNNEANDTQEKDGSENSSRPYSPIGYGLNALAEFPQPGVASDRGKIGPGSW</sequence>
<dbReference type="EMBL" id="BARW01037915">
    <property type="protein sequence ID" value="GAJ19086.1"/>
    <property type="molecule type" value="Genomic_DNA"/>
</dbReference>